<dbReference type="NCBIfam" id="NF005846">
    <property type="entry name" value="PRK07764.1-6"/>
    <property type="match status" value="1"/>
</dbReference>
<dbReference type="PATRIC" id="fig|42234.21.peg.5443"/>
<organism evidence="17 18">
    <name type="scientific">Streptomyces acidiscabies</name>
    <dbReference type="NCBI Taxonomy" id="42234"/>
    <lineage>
        <taxon>Bacteria</taxon>
        <taxon>Bacillati</taxon>
        <taxon>Actinomycetota</taxon>
        <taxon>Actinomycetes</taxon>
        <taxon>Kitasatosporales</taxon>
        <taxon>Streptomycetaceae</taxon>
        <taxon>Streptomyces</taxon>
    </lineage>
</organism>
<dbReference type="OrthoDB" id="9810148at2"/>
<feature type="region of interest" description="Disordered" evidence="15">
    <location>
        <begin position="388"/>
        <end position="414"/>
    </location>
</feature>
<evidence type="ECO:0000256" key="14">
    <source>
        <dbReference type="RuleBase" id="RU364063"/>
    </source>
</evidence>
<dbReference type="SMART" id="SM00382">
    <property type="entry name" value="AAA"/>
    <property type="match status" value="1"/>
</dbReference>
<proteinExistence type="inferred from homology"/>
<dbReference type="PANTHER" id="PTHR11669">
    <property type="entry name" value="REPLICATION FACTOR C / DNA POLYMERASE III GAMMA-TAU SUBUNIT"/>
    <property type="match status" value="1"/>
</dbReference>
<dbReference type="InterPro" id="IPR008921">
    <property type="entry name" value="DNA_pol3_clamp-load_cplx_C"/>
</dbReference>
<dbReference type="AlphaFoldDB" id="A0A0L0K124"/>
<dbReference type="GO" id="GO:0003887">
    <property type="term" value="F:DNA-directed DNA polymerase activity"/>
    <property type="evidence" value="ECO:0007669"/>
    <property type="project" value="UniProtKB-KW"/>
</dbReference>
<accession>A0A0L0K124</accession>
<evidence type="ECO:0000256" key="10">
    <source>
        <dbReference type="ARBA" id="ARBA00022932"/>
    </source>
</evidence>
<keyword evidence="7 14" id="KW-0547">Nucleotide-binding</keyword>
<keyword evidence="8" id="KW-0862">Zinc</keyword>
<dbReference type="InterPro" id="IPR022754">
    <property type="entry name" value="DNA_pol_III_gamma-3"/>
</dbReference>
<dbReference type="EC" id="2.7.7.7" evidence="2 14"/>
<feature type="region of interest" description="Disordered" evidence="15">
    <location>
        <begin position="660"/>
        <end position="726"/>
    </location>
</feature>
<evidence type="ECO:0000256" key="1">
    <source>
        <dbReference type="ARBA" id="ARBA00006360"/>
    </source>
</evidence>
<comment type="subunit">
    <text evidence="14">DNA polymerase III contains a core (composed of alpha, epsilon and theta chains) that associates with a tau subunit. This core dimerizes to form the POLIII' complex. PolIII' associates with the gamma complex (composed of gamma, delta, delta', psi and chi chains) and with the beta chain to form the complete DNA polymerase III complex.</text>
</comment>
<dbReference type="FunFam" id="1.20.272.10:FF:000003">
    <property type="entry name" value="DNA polymerase III subunit gamma/tau"/>
    <property type="match status" value="1"/>
</dbReference>
<sequence length="743" mass="77863">MSSLALYRRYRPESFAEVIGQEHVTDPLQQALRNNRVNHAYLFSGPRGCGKTTSARILARCLNCEEGPTPTPCGECESCKDLARNGPGSIDVIEIDAASHGGVDDARDLREKAFFGPARSRYKIYIIDEAHMVTSAGFNALLKVVEEPPEHLKFIFATTEPEKVIGTIRSRTHHYPFRLVPPSTLRDYLGQVCRQEDIPVEDGVLPLVVRAGAGSVRDSMSVMDQLLAGATAEGVTYGMATSLLGYTDGSLLDSVVESFVTGDGAAAFEVVDHVIEGGNDPRRFVADLLERLRDLVILAAVPDAAEKGLIDAPADVVERMQAQAGVFGAAELSRAADLVNEGLTEMRGATSPRLQLELICARVLLPAAYSDERSLLARLDRIERGTSFVTGAPPAGIPTGYEPTSDAHMPVAPGGGVAAARAAVRGGAPTGTPQQTQPGYAAPAQPQPPAAYAPPAQAPAAQPQAPAAPAQAPAGYAAPAQPQPPAPYAPPAEPPTTAPPEQATPGAWPTPAPTGAGRKPGGWPTAANPGSAARPTQAPAPAHTPAAAPPGAQSGPGYTPPTGGMDPRMLWPNILEAVKNRRRFAWILLSQNAQVAGFDGTTLQLGFVNAGARDKFASSGSEEALKQALAEQFNVQWKIDAVVDTSGGAGAPSQVYAAQPAPAYQPPAPQQTYQAPPPPPEHQPPTTPQPPAPTPQPPVHEVVAPEDDVPEDDDPDLNESALSGHELIVRELGATVVEEITNE</sequence>
<feature type="compositionally biased region" description="Pro residues" evidence="15">
    <location>
        <begin position="663"/>
        <end position="698"/>
    </location>
</feature>
<dbReference type="SUPFAM" id="SSF52540">
    <property type="entry name" value="P-loop containing nucleoside triphosphate hydrolases"/>
    <property type="match status" value="1"/>
</dbReference>
<evidence type="ECO:0000256" key="8">
    <source>
        <dbReference type="ARBA" id="ARBA00022833"/>
    </source>
</evidence>
<dbReference type="GO" id="GO:0005524">
    <property type="term" value="F:ATP binding"/>
    <property type="evidence" value="ECO:0007669"/>
    <property type="project" value="UniProtKB-KW"/>
</dbReference>
<evidence type="ECO:0000259" key="16">
    <source>
        <dbReference type="SMART" id="SM00382"/>
    </source>
</evidence>
<feature type="compositionally biased region" description="Low complexity" evidence="15">
    <location>
        <begin position="453"/>
        <end position="480"/>
    </location>
</feature>
<feature type="compositionally biased region" description="Pro residues" evidence="15">
    <location>
        <begin position="481"/>
        <end position="498"/>
    </location>
</feature>
<evidence type="ECO:0000313" key="17">
    <source>
        <dbReference type="EMBL" id="KND31526.1"/>
    </source>
</evidence>
<feature type="compositionally biased region" description="Low complexity" evidence="15">
    <location>
        <begin position="499"/>
        <end position="517"/>
    </location>
</feature>
<dbReference type="InterPro" id="IPR027417">
    <property type="entry name" value="P-loop_NTPase"/>
</dbReference>
<feature type="compositionally biased region" description="Low complexity" evidence="15">
    <location>
        <begin position="532"/>
        <end position="557"/>
    </location>
</feature>
<dbReference type="FunFam" id="3.40.50.300:FF:000014">
    <property type="entry name" value="DNA polymerase III subunit gamma/tau"/>
    <property type="match status" value="1"/>
</dbReference>
<dbReference type="Pfam" id="PF13177">
    <property type="entry name" value="DNA_pol3_delta2"/>
    <property type="match status" value="1"/>
</dbReference>
<dbReference type="RefSeq" id="WP_050372834.1">
    <property type="nucleotide sequence ID" value="NZ_KQ257825.1"/>
</dbReference>
<evidence type="ECO:0000256" key="12">
    <source>
        <dbReference type="ARBA" id="ARBA00049244"/>
    </source>
</evidence>
<protein>
    <recommendedName>
        <fullName evidence="13 14">DNA polymerase III subunit gamma/tau</fullName>
        <ecNumber evidence="2 14">2.7.7.7</ecNumber>
    </recommendedName>
</protein>
<dbReference type="GO" id="GO:0009360">
    <property type="term" value="C:DNA polymerase III complex"/>
    <property type="evidence" value="ECO:0007669"/>
    <property type="project" value="InterPro"/>
</dbReference>
<evidence type="ECO:0000256" key="13">
    <source>
        <dbReference type="ARBA" id="ARBA00074577"/>
    </source>
</evidence>
<name>A0A0L0K124_9ACTN</name>
<reference evidence="18" key="1">
    <citation type="submission" date="2014-07" db="EMBL/GenBank/DDBJ databases">
        <title>Genome sequencing of plant-pathogenic Streptomyces species.</title>
        <authorList>
            <person name="Harrison J."/>
            <person name="Sapp M."/>
            <person name="Thwaites R."/>
            <person name="Studholme D.J."/>
        </authorList>
    </citation>
    <scope>NUCLEOTIDE SEQUENCE [LARGE SCALE GENOMIC DNA]</scope>
    <source>
        <strain evidence="18">NCPPB 4445</strain>
    </source>
</reference>
<comment type="catalytic activity">
    <reaction evidence="12 14">
        <text>DNA(n) + a 2'-deoxyribonucleoside 5'-triphosphate = DNA(n+1) + diphosphate</text>
        <dbReference type="Rhea" id="RHEA:22508"/>
        <dbReference type="Rhea" id="RHEA-COMP:17339"/>
        <dbReference type="Rhea" id="RHEA-COMP:17340"/>
        <dbReference type="ChEBI" id="CHEBI:33019"/>
        <dbReference type="ChEBI" id="CHEBI:61560"/>
        <dbReference type="ChEBI" id="CHEBI:173112"/>
        <dbReference type="EC" id="2.7.7.7"/>
    </reaction>
</comment>
<keyword evidence="6" id="KW-0479">Metal-binding</keyword>
<keyword evidence="9 14" id="KW-0067">ATP-binding</keyword>
<feature type="domain" description="AAA+ ATPase" evidence="16">
    <location>
        <begin position="37"/>
        <end position="181"/>
    </location>
</feature>
<comment type="similarity">
    <text evidence="1 14">Belongs to the DnaX/STICHEL family.</text>
</comment>
<dbReference type="Gene3D" id="3.40.50.300">
    <property type="entry name" value="P-loop containing nucleotide triphosphate hydrolases"/>
    <property type="match status" value="1"/>
</dbReference>
<dbReference type="GO" id="GO:0003677">
    <property type="term" value="F:DNA binding"/>
    <property type="evidence" value="ECO:0007669"/>
    <property type="project" value="InterPro"/>
</dbReference>
<dbReference type="CDD" id="cd18137">
    <property type="entry name" value="HLD_clamp_pol_III_gamma_tau"/>
    <property type="match status" value="1"/>
</dbReference>
<dbReference type="InterPro" id="IPR003593">
    <property type="entry name" value="AAA+_ATPase"/>
</dbReference>
<comment type="function">
    <text evidence="11 14">DNA polymerase III is a complex, multichain enzyme responsible for most of the replicative synthesis in bacteria. This DNA polymerase also exhibits 3' to 5' exonuclease activity.</text>
</comment>
<keyword evidence="3 14" id="KW-0808">Transferase</keyword>
<dbReference type="GO" id="GO:0046872">
    <property type="term" value="F:metal ion binding"/>
    <property type="evidence" value="ECO:0007669"/>
    <property type="project" value="UniProtKB-KW"/>
</dbReference>
<dbReference type="Pfam" id="PF22608">
    <property type="entry name" value="DNAX_ATPase_lid"/>
    <property type="match status" value="1"/>
</dbReference>
<evidence type="ECO:0000313" key="18">
    <source>
        <dbReference type="Proteomes" id="UP000037151"/>
    </source>
</evidence>
<evidence type="ECO:0000256" key="11">
    <source>
        <dbReference type="ARBA" id="ARBA00037724"/>
    </source>
</evidence>
<dbReference type="CDD" id="cd00009">
    <property type="entry name" value="AAA"/>
    <property type="match status" value="1"/>
</dbReference>
<feature type="compositionally biased region" description="Acidic residues" evidence="15">
    <location>
        <begin position="704"/>
        <end position="717"/>
    </location>
</feature>
<dbReference type="Proteomes" id="UP000037151">
    <property type="component" value="Unassembled WGS sequence"/>
</dbReference>
<keyword evidence="4 14" id="KW-0548">Nucleotidyltransferase</keyword>
<dbReference type="NCBIfam" id="TIGR02397">
    <property type="entry name" value="dnaX_nterm"/>
    <property type="match status" value="1"/>
</dbReference>
<dbReference type="Gene3D" id="1.20.272.10">
    <property type="match status" value="1"/>
</dbReference>
<evidence type="ECO:0000256" key="15">
    <source>
        <dbReference type="SAM" id="MobiDB-lite"/>
    </source>
</evidence>
<keyword evidence="5 14" id="KW-0235">DNA replication</keyword>
<dbReference type="Pfam" id="PF12169">
    <property type="entry name" value="DNA_pol3_gamma3"/>
    <property type="match status" value="1"/>
</dbReference>
<evidence type="ECO:0000256" key="2">
    <source>
        <dbReference type="ARBA" id="ARBA00012417"/>
    </source>
</evidence>
<dbReference type="GO" id="GO:0006261">
    <property type="term" value="P:DNA-templated DNA replication"/>
    <property type="evidence" value="ECO:0007669"/>
    <property type="project" value="TreeGrafter"/>
</dbReference>
<evidence type="ECO:0000256" key="6">
    <source>
        <dbReference type="ARBA" id="ARBA00022723"/>
    </source>
</evidence>
<evidence type="ECO:0000256" key="3">
    <source>
        <dbReference type="ARBA" id="ARBA00022679"/>
    </source>
</evidence>
<dbReference type="InterPro" id="IPR050238">
    <property type="entry name" value="DNA_Rep/Repair_Clamp_Loader"/>
</dbReference>
<feature type="region of interest" description="Disordered" evidence="15">
    <location>
        <begin position="426"/>
        <end position="565"/>
    </location>
</feature>
<evidence type="ECO:0000256" key="9">
    <source>
        <dbReference type="ARBA" id="ARBA00022840"/>
    </source>
</evidence>
<dbReference type="Gene3D" id="1.10.8.60">
    <property type="match status" value="1"/>
</dbReference>
<evidence type="ECO:0000256" key="5">
    <source>
        <dbReference type="ARBA" id="ARBA00022705"/>
    </source>
</evidence>
<dbReference type="EMBL" id="JPPY01000148">
    <property type="protein sequence ID" value="KND31526.1"/>
    <property type="molecule type" value="Genomic_DNA"/>
</dbReference>
<dbReference type="InterPro" id="IPR045085">
    <property type="entry name" value="HLD_clamp_pol_III_gamma_tau"/>
</dbReference>
<dbReference type="PANTHER" id="PTHR11669:SF0">
    <property type="entry name" value="PROTEIN STICHEL-LIKE 2"/>
    <property type="match status" value="1"/>
</dbReference>
<feature type="compositionally biased region" description="Low complexity" evidence="15">
    <location>
        <begin position="426"/>
        <end position="444"/>
    </location>
</feature>
<evidence type="ECO:0000256" key="4">
    <source>
        <dbReference type="ARBA" id="ARBA00022695"/>
    </source>
</evidence>
<gene>
    <name evidence="14" type="primary">dnaX</name>
    <name evidence="17" type="ORF">IQ63_26335</name>
</gene>
<keyword evidence="10 14" id="KW-0239">DNA-directed DNA polymerase</keyword>
<dbReference type="InterPro" id="IPR012763">
    <property type="entry name" value="DNA_pol_III_sug/sutau_N"/>
</dbReference>
<comment type="caution">
    <text evidence="17">The sequence shown here is derived from an EMBL/GenBank/DDBJ whole genome shotgun (WGS) entry which is preliminary data.</text>
</comment>
<dbReference type="SUPFAM" id="SSF48019">
    <property type="entry name" value="post-AAA+ oligomerization domain-like"/>
    <property type="match status" value="1"/>
</dbReference>
<evidence type="ECO:0000256" key="7">
    <source>
        <dbReference type="ARBA" id="ARBA00022741"/>
    </source>
</evidence>